<feature type="chain" id="PRO_5015687951" evidence="1">
    <location>
        <begin position="18"/>
        <end position="133"/>
    </location>
</feature>
<accession>A0A2T4JCE9</accession>
<organism evidence="2 3">
    <name type="scientific">Fuscovulum blasticum DSM 2131</name>
    <dbReference type="NCBI Taxonomy" id="1188250"/>
    <lineage>
        <taxon>Bacteria</taxon>
        <taxon>Pseudomonadati</taxon>
        <taxon>Pseudomonadota</taxon>
        <taxon>Alphaproteobacteria</taxon>
        <taxon>Rhodobacterales</taxon>
        <taxon>Paracoccaceae</taxon>
        <taxon>Pseudogemmobacter</taxon>
    </lineage>
</organism>
<feature type="signal peptide" evidence="1">
    <location>
        <begin position="1"/>
        <end position="17"/>
    </location>
</feature>
<keyword evidence="1" id="KW-0732">Signal</keyword>
<dbReference type="RefSeq" id="WP_107672200.1">
    <property type="nucleotide sequence ID" value="NZ_PZKE01000003.1"/>
</dbReference>
<dbReference type="EMBL" id="PZKE01000003">
    <property type="protein sequence ID" value="PTE15523.1"/>
    <property type="molecule type" value="Genomic_DNA"/>
</dbReference>
<dbReference type="AlphaFoldDB" id="A0A2T4JCE9"/>
<proteinExistence type="predicted"/>
<reference evidence="2 3" key="1">
    <citation type="submission" date="2018-03" db="EMBL/GenBank/DDBJ databases">
        <title>Rhodobacter blasticus.</title>
        <authorList>
            <person name="Meyer T.E."/>
            <person name="Miller S."/>
            <person name="Lodha T."/>
            <person name="Gandham S."/>
            <person name="Chintalapati S."/>
            <person name="Chintalapati V.R."/>
        </authorList>
    </citation>
    <scope>NUCLEOTIDE SEQUENCE [LARGE SCALE GENOMIC DNA]</scope>
    <source>
        <strain evidence="2 3">DSM 2131</strain>
    </source>
</reference>
<evidence type="ECO:0000313" key="2">
    <source>
        <dbReference type="EMBL" id="PTE15523.1"/>
    </source>
</evidence>
<evidence type="ECO:0000256" key="1">
    <source>
        <dbReference type="SAM" id="SignalP"/>
    </source>
</evidence>
<name>A0A2T4JCE9_FUSBL</name>
<evidence type="ECO:0000313" key="3">
    <source>
        <dbReference type="Proteomes" id="UP000241362"/>
    </source>
</evidence>
<gene>
    <name evidence="2" type="ORF">C5F44_03840</name>
</gene>
<comment type="caution">
    <text evidence="2">The sequence shown here is derived from an EMBL/GenBank/DDBJ whole genome shotgun (WGS) entry which is preliminary data.</text>
</comment>
<keyword evidence="3" id="KW-1185">Reference proteome</keyword>
<sequence length="133" mass="13852">MLRFSLLALSLVATAAAAGDLPADVQALVDEAAGLCDGTVELREGAVSQADLNGDGTDDWVVDTGAFSCPTTATLYCGSAGCGVTTLIDGQRGDLLLHDWGTVTDGGQTYLTAPNDQGETVRFLWTGRDWQLQ</sequence>
<dbReference type="Proteomes" id="UP000241362">
    <property type="component" value="Unassembled WGS sequence"/>
</dbReference>
<protein>
    <submittedName>
        <fullName evidence="2">Uncharacterized protein</fullName>
    </submittedName>
</protein>